<keyword evidence="4" id="KW-0274">FAD</keyword>
<dbReference type="SUPFAM" id="SSF54373">
    <property type="entry name" value="FAD-linked reductases, C-terminal domain"/>
    <property type="match status" value="1"/>
</dbReference>
<comment type="cofactor">
    <cofactor evidence="1">
        <name>FAD</name>
        <dbReference type="ChEBI" id="CHEBI:57692"/>
    </cofactor>
</comment>
<comment type="similarity">
    <text evidence="2">Belongs to the UDP-galactopyranose/dTDP-fucopyranose mutase family.</text>
</comment>
<dbReference type="InterPro" id="IPR004379">
    <property type="entry name" value="UDP-GALP_mutase"/>
</dbReference>
<evidence type="ECO:0000256" key="2">
    <source>
        <dbReference type="ARBA" id="ARBA00009321"/>
    </source>
</evidence>
<protein>
    <submittedName>
        <fullName evidence="7">UDP-galactopyranose mutase</fullName>
    </submittedName>
</protein>
<reference evidence="7" key="1">
    <citation type="journal article" date="2019" name="Int. J. Food Microbiol.">
        <title>Developing a novel molecular serotyping system based on capsular polysaccharide synthesis gene clusters of Vibrio parahaemolyticus.</title>
        <authorList>
            <person name="Pang Y."/>
            <person name="Guo X."/>
            <person name="Tian X."/>
            <person name="Liu F."/>
            <person name="Wang L."/>
            <person name="Wu J."/>
            <person name="Zhang S."/>
            <person name="Li S."/>
            <person name="Liu B."/>
        </authorList>
    </citation>
    <scope>NUCLEOTIDE SEQUENCE</scope>
    <source>
        <strain evidence="7">G3586</strain>
    </source>
</reference>
<organism evidence="7">
    <name type="scientific">Vibrio parahaemolyticus</name>
    <dbReference type="NCBI Taxonomy" id="670"/>
    <lineage>
        <taxon>Bacteria</taxon>
        <taxon>Pseudomonadati</taxon>
        <taxon>Pseudomonadota</taxon>
        <taxon>Gammaproteobacteria</taxon>
        <taxon>Vibrionales</taxon>
        <taxon>Vibrionaceae</taxon>
        <taxon>Vibrio</taxon>
    </lineage>
</organism>
<accession>A0A5P4S6U0</accession>
<evidence type="ECO:0000313" key="7">
    <source>
        <dbReference type="EMBL" id="QFC18156.1"/>
    </source>
</evidence>
<sequence>MKVMDKVLIVGAGLTGATLARKFAESNLLVEVVEARSHVAGNCYDELDSRTNVMVHKYGPHIFHTNNKDVWGFVNRFGEFTPYKLQVKTKVSGEVYSLPLNLHTINQFYRKTFSPKQAKQYISELCSVYQDLKEESFRDIGLKSVGKDIYESFFKCYAEKQWGVSDNLIPAGVLKRLPIRFNYDDNYFNHSYQGIPKNGYTAVIKNMLQHKNINIEVNKKVTIQDLRNSLDSGEFLHVVFTGPVDELYDYQYGELPYRTLRFETKYFDDDDLGCAVMAHPSKEYKFTRITDHKYFMPWRLDETNGSIQYYEYSKNADRADEKYYPVRLTDGNEVWSKYQKIIGKEIGISFIGRLAEFKYMDMDVCVLSALNKFENIINIIRNKHEINRS</sequence>
<feature type="domain" description="UDP-galactopyranose mutase C-terminal" evidence="6">
    <location>
        <begin position="153"/>
        <end position="359"/>
    </location>
</feature>
<dbReference type="PANTHER" id="PTHR21197:SF0">
    <property type="entry name" value="UDP-GALACTOPYRANOSE MUTASE"/>
    <property type="match status" value="1"/>
</dbReference>
<dbReference type="GO" id="GO:0005829">
    <property type="term" value="C:cytosol"/>
    <property type="evidence" value="ECO:0007669"/>
    <property type="project" value="TreeGrafter"/>
</dbReference>
<dbReference type="EMBL" id="MK482087">
    <property type="protein sequence ID" value="QFC18156.1"/>
    <property type="molecule type" value="Genomic_DNA"/>
</dbReference>
<dbReference type="Pfam" id="PF13450">
    <property type="entry name" value="NAD_binding_8"/>
    <property type="match status" value="1"/>
</dbReference>
<evidence type="ECO:0000256" key="1">
    <source>
        <dbReference type="ARBA" id="ARBA00001974"/>
    </source>
</evidence>
<dbReference type="GO" id="GO:0050660">
    <property type="term" value="F:flavin adenine dinucleotide binding"/>
    <property type="evidence" value="ECO:0007669"/>
    <property type="project" value="TreeGrafter"/>
</dbReference>
<dbReference type="SUPFAM" id="SSF51971">
    <property type="entry name" value="Nucleotide-binding domain"/>
    <property type="match status" value="1"/>
</dbReference>
<evidence type="ECO:0000256" key="3">
    <source>
        <dbReference type="ARBA" id="ARBA00022630"/>
    </source>
</evidence>
<dbReference type="AlphaFoldDB" id="A0A5P4S6U0"/>
<evidence type="ECO:0000256" key="4">
    <source>
        <dbReference type="ARBA" id="ARBA00022827"/>
    </source>
</evidence>
<dbReference type="GO" id="GO:0008767">
    <property type="term" value="F:UDP-galactopyranose mutase activity"/>
    <property type="evidence" value="ECO:0007669"/>
    <property type="project" value="InterPro"/>
</dbReference>
<evidence type="ECO:0000259" key="6">
    <source>
        <dbReference type="Pfam" id="PF03275"/>
    </source>
</evidence>
<dbReference type="NCBIfam" id="TIGR00031">
    <property type="entry name" value="UDP-GALP_mutase"/>
    <property type="match status" value="1"/>
</dbReference>
<keyword evidence="3" id="KW-0285">Flavoprotein</keyword>
<proteinExistence type="inferred from homology"/>
<dbReference type="Pfam" id="PF03275">
    <property type="entry name" value="GLF"/>
    <property type="match status" value="1"/>
</dbReference>
<keyword evidence="5" id="KW-0413">Isomerase</keyword>
<gene>
    <name evidence="7" type="primary">fcf2</name>
</gene>
<name>A0A5P4S6U0_VIBPH</name>
<evidence type="ECO:0000256" key="5">
    <source>
        <dbReference type="ARBA" id="ARBA00023235"/>
    </source>
</evidence>
<dbReference type="Gene3D" id="3.40.50.720">
    <property type="entry name" value="NAD(P)-binding Rossmann-like Domain"/>
    <property type="match status" value="3"/>
</dbReference>
<dbReference type="InterPro" id="IPR015899">
    <property type="entry name" value="UDP-GalPyranose_mutase_C"/>
</dbReference>
<dbReference type="PANTHER" id="PTHR21197">
    <property type="entry name" value="UDP-GALACTOPYRANOSE MUTASE"/>
    <property type="match status" value="1"/>
</dbReference>